<evidence type="ECO:0000313" key="2">
    <source>
        <dbReference type="EMBL" id="NJB66414.1"/>
    </source>
</evidence>
<proteinExistence type="predicted"/>
<organism evidence="2 3">
    <name type="scientific">Desulfobaculum xiamenense</name>
    <dbReference type="NCBI Taxonomy" id="995050"/>
    <lineage>
        <taxon>Bacteria</taxon>
        <taxon>Pseudomonadati</taxon>
        <taxon>Thermodesulfobacteriota</taxon>
        <taxon>Desulfovibrionia</taxon>
        <taxon>Desulfovibrionales</taxon>
        <taxon>Desulfovibrionaceae</taxon>
        <taxon>Desulfobaculum</taxon>
    </lineage>
</organism>
<name>A0A846QMD8_9BACT</name>
<protein>
    <submittedName>
        <fullName evidence="2">Uncharacterized protein</fullName>
    </submittedName>
</protein>
<feature type="signal peptide" evidence="1">
    <location>
        <begin position="1"/>
        <end position="24"/>
    </location>
</feature>
<evidence type="ECO:0000256" key="1">
    <source>
        <dbReference type="SAM" id="SignalP"/>
    </source>
</evidence>
<sequence length="108" mass="12029">MLKKVVFAFLCLCVLVVWSSPTFAQDIRTTKSGYLASVSEAWLDKAVEYAVARDDVALQKLIDSKLVFVLKGGLRVYVVDTKIFSGIVKIRPVGETFEVWTLIEAISN</sequence>
<reference evidence="2 3" key="1">
    <citation type="submission" date="2020-03" db="EMBL/GenBank/DDBJ databases">
        <title>Genomic Encyclopedia of Type Strains, Phase IV (KMG-IV): sequencing the most valuable type-strain genomes for metagenomic binning, comparative biology and taxonomic classification.</title>
        <authorList>
            <person name="Goeker M."/>
        </authorList>
    </citation>
    <scope>NUCLEOTIDE SEQUENCE [LARGE SCALE GENOMIC DNA]</scope>
    <source>
        <strain evidence="2 3">DSM 24233</strain>
    </source>
</reference>
<dbReference type="RefSeq" id="WP_167939551.1">
    <property type="nucleotide sequence ID" value="NZ_JAATJA010000001.1"/>
</dbReference>
<dbReference type="EMBL" id="JAATJA010000001">
    <property type="protein sequence ID" value="NJB66414.1"/>
    <property type="molecule type" value="Genomic_DNA"/>
</dbReference>
<feature type="chain" id="PRO_5032516925" evidence="1">
    <location>
        <begin position="25"/>
        <end position="108"/>
    </location>
</feature>
<keyword evidence="3" id="KW-1185">Reference proteome</keyword>
<gene>
    <name evidence="2" type="ORF">GGQ74_000054</name>
</gene>
<comment type="caution">
    <text evidence="2">The sequence shown here is derived from an EMBL/GenBank/DDBJ whole genome shotgun (WGS) entry which is preliminary data.</text>
</comment>
<dbReference type="AlphaFoldDB" id="A0A846QMD8"/>
<keyword evidence="1" id="KW-0732">Signal</keyword>
<evidence type="ECO:0000313" key="3">
    <source>
        <dbReference type="Proteomes" id="UP000580856"/>
    </source>
</evidence>
<accession>A0A846QMD8</accession>
<dbReference type="Proteomes" id="UP000580856">
    <property type="component" value="Unassembled WGS sequence"/>
</dbReference>